<evidence type="ECO:0000313" key="1">
    <source>
        <dbReference type="EMBL" id="QCF25353.1"/>
    </source>
</evidence>
<dbReference type="EMBL" id="CP031093">
    <property type="protein sequence ID" value="QCF25353.1"/>
    <property type="molecule type" value="Genomic_DNA"/>
</dbReference>
<sequence>MACYVVFIYILPIVSKKAGGQRTGRLNSALALQSWRMTMKKIMLTLVLVLFASSALAHGGGCRKDSPQGQCCHAGKQHYHCH</sequence>
<evidence type="ECO:0008006" key="3">
    <source>
        <dbReference type="Google" id="ProtNLM"/>
    </source>
</evidence>
<keyword evidence="2" id="KW-1185">Reference proteome</keyword>
<organism evidence="1 2">
    <name type="scientific">Hydrocarboniclastica marina</name>
    <dbReference type="NCBI Taxonomy" id="2259620"/>
    <lineage>
        <taxon>Bacteria</taxon>
        <taxon>Pseudomonadati</taxon>
        <taxon>Pseudomonadota</taxon>
        <taxon>Gammaproteobacteria</taxon>
        <taxon>Alteromonadales</taxon>
        <taxon>Alteromonadaceae</taxon>
        <taxon>Hydrocarboniclastica</taxon>
    </lineage>
</organism>
<dbReference type="AlphaFoldDB" id="A0A4P7XFI1"/>
<gene>
    <name evidence="1" type="ORF">soil367_05075</name>
</gene>
<name>A0A4P7XFI1_9ALTE</name>
<evidence type="ECO:0000313" key="2">
    <source>
        <dbReference type="Proteomes" id="UP000298049"/>
    </source>
</evidence>
<reference evidence="1 2" key="1">
    <citation type="submission" date="2018-07" db="EMBL/GenBank/DDBJ databases">
        <title>Marsedoiliclastica nanhaica gen. nov. sp. nov., a novel marine hydrocarbonoclastic bacterium isolated from an in-situ enriched hydrocarbon-degrading consortium in deep-sea sediment.</title>
        <authorList>
            <person name="Dong C."/>
            <person name="Ma T."/>
            <person name="Liu R."/>
            <person name="Shao Z."/>
        </authorList>
    </citation>
    <scope>NUCLEOTIDE SEQUENCE [LARGE SCALE GENOMIC DNA]</scope>
    <source>
        <strain evidence="2">soil36-7</strain>
    </source>
</reference>
<dbReference type="Proteomes" id="UP000298049">
    <property type="component" value="Chromosome"/>
</dbReference>
<protein>
    <recommendedName>
        <fullName evidence="3">YHYH domain-containing protein</fullName>
    </recommendedName>
</protein>
<proteinExistence type="predicted"/>
<accession>A0A4P7XFI1</accession>
<dbReference type="KEGG" id="hmi:soil367_05075"/>